<evidence type="ECO:0000256" key="1">
    <source>
        <dbReference type="SAM" id="MobiDB-lite"/>
    </source>
</evidence>
<feature type="compositionally biased region" description="Basic and acidic residues" evidence="1">
    <location>
        <begin position="51"/>
        <end position="62"/>
    </location>
</feature>
<feature type="region of interest" description="Disordered" evidence="1">
    <location>
        <begin position="33"/>
        <end position="62"/>
    </location>
</feature>
<reference evidence="2 3" key="1">
    <citation type="journal article" date="2016" name="Sci. Rep.">
        <title>Metabolic traits of an uncultured archaeal lineage -MSBL1- from brine pools of the Red Sea.</title>
        <authorList>
            <person name="Mwirichia R."/>
            <person name="Alam I."/>
            <person name="Rashid M."/>
            <person name="Vinu M."/>
            <person name="Ba-Alawi W."/>
            <person name="Anthony Kamau A."/>
            <person name="Kamanda Ngugi D."/>
            <person name="Goker M."/>
            <person name="Klenk H.P."/>
            <person name="Bajic V."/>
            <person name="Stingl U."/>
        </authorList>
    </citation>
    <scope>NUCLEOTIDE SEQUENCE [LARGE SCALE GENOMIC DNA]</scope>
    <source>
        <strain evidence="2">SCGC-AAA259O05</strain>
    </source>
</reference>
<comment type="caution">
    <text evidence="2">The sequence shown here is derived from an EMBL/GenBank/DDBJ whole genome shotgun (WGS) entry which is preliminary data.</text>
</comment>
<keyword evidence="3" id="KW-1185">Reference proteome</keyword>
<protein>
    <submittedName>
        <fullName evidence="2">Uncharacterized protein</fullName>
    </submittedName>
</protein>
<gene>
    <name evidence="2" type="ORF">AKJ41_06155</name>
</gene>
<proteinExistence type="predicted"/>
<name>A0A133UXU2_9EURY</name>
<dbReference type="AlphaFoldDB" id="A0A133UXU2"/>
<evidence type="ECO:0000313" key="3">
    <source>
        <dbReference type="Proteomes" id="UP000070344"/>
    </source>
</evidence>
<sequence>MEERIFLRHVEEGSRLLYFSSLAFPSPFPGPIPSLHGRGRAGRGGSLEGATGREAREPLRKA</sequence>
<organism evidence="2 3">
    <name type="scientific">candidate division MSBL1 archaeon SCGC-AAA259O05</name>
    <dbReference type="NCBI Taxonomy" id="1698271"/>
    <lineage>
        <taxon>Archaea</taxon>
        <taxon>Methanobacteriati</taxon>
        <taxon>Methanobacteriota</taxon>
        <taxon>candidate division MSBL1</taxon>
    </lineage>
</organism>
<dbReference type="EMBL" id="LHXV01000123">
    <property type="protein sequence ID" value="KXA98998.1"/>
    <property type="molecule type" value="Genomic_DNA"/>
</dbReference>
<accession>A0A133UXU2</accession>
<evidence type="ECO:0000313" key="2">
    <source>
        <dbReference type="EMBL" id="KXA98998.1"/>
    </source>
</evidence>
<dbReference type="Proteomes" id="UP000070344">
    <property type="component" value="Unassembled WGS sequence"/>
</dbReference>